<dbReference type="Proteomes" id="UP000008744">
    <property type="component" value="Unassembled WGS sequence"/>
</dbReference>
<dbReference type="STRING" id="7234.B4G717"/>
<feature type="signal peptide" evidence="10">
    <location>
        <begin position="1"/>
        <end position="19"/>
    </location>
</feature>
<sequence length="150" mass="16116">MRVFVALWLLVTLVSTALAITCFECDSVNEPGCGESFSGDDIAKTDCNAVEVLGDMRSYNPQGVEPTCLTKYYEGMPGSSRFVRRSCFFGDSSPAGFSCDESPDPLVPYQSFLGCTLCNSDLCNAAGCSVPSMLLSFVFCAYGLLLFLAN</sequence>
<feature type="chain" id="PRO_5002806227" evidence="10">
    <location>
        <begin position="20"/>
        <end position="150"/>
    </location>
</feature>
<keyword evidence="2" id="KW-0336">GPI-anchor</keyword>
<keyword evidence="12" id="KW-1185">Reference proteome</keyword>
<evidence type="ECO:0000256" key="4">
    <source>
        <dbReference type="ARBA" id="ARBA00022729"/>
    </source>
</evidence>
<dbReference type="InterPro" id="IPR031424">
    <property type="entry name" value="QVR-like"/>
</dbReference>
<dbReference type="eggNOG" id="ENOG502T95S">
    <property type="taxonomic scope" value="Eukaryota"/>
</dbReference>
<dbReference type="PANTHER" id="PTHR33562">
    <property type="entry name" value="ATILLA, ISOFORM B-RELATED-RELATED"/>
    <property type="match status" value="1"/>
</dbReference>
<accession>B4G717</accession>
<dbReference type="InterPro" id="IPR050975">
    <property type="entry name" value="Sleep_regulator"/>
</dbReference>
<keyword evidence="8" id="KW-0449">Lipoprotein</keyword>
<dbReference type="PANTHER" id="PTHR33562:SF18">
    <property type="entry name" value="BOUDIN-RELATED"/>
    <property type="match status" value="1"/>
</dbReference>
<reference evidence="11 12" key="1">
    <citation type="journal article" date="2007" name="Nature">
        <title>Evolution of genes and genomes on the Drosophila phylogeny.</title>
        <authorList>
            <consortium name="Drosophila 12 Genomes Consortium"/>
            <person name="Clark A.G."/>
            <person name="Eisen M.B."/>
            <person name="Smith D.R."/>
            <person name="Bergman C.M."/>
            <person name="Oliver B."/>
            <person name="Markow T.A."/>
            <person name="Kaufman T.C."/>
            <person name="Kellis M."/>
            <person name="Gelbart W."/>
            <person name="Iyer V.N."/>
            <person name="Pollard D.A."/>
            <person name="Sackton T.B."/>
            <person name="Larracuente A.M."/>
            <person name="Singh N.D."/>
            <person name="Abad J.P."/>
            <person name="Abt D.N."/>
            <person name="Adryan B."/>
            <person name="Aguade M."/>
            <person name="Akashi H."/>
            <person name="Anderson W.W."/>
            <person name="Aquadro C.F."/>
            <person name="Ardell D.H."/>
            <person name="Arguello R."/>
            <person name="Artieri C.G."/>
            <person name="Barbash D.A."/>
            <person name="Barker D."/>
            <person name="Barsanti P."/>
            <person name="Batterham P."/>
            <person name="Batzoglou S."/>
            <person name="Begun D."/>
            <person name="Bhutkar A."/>
            <person name="Blanco E."/>
            <person name="Bosak S.A."/>
            <person name="Bradley R.K."/>
            <person name="Brand A.D."/>
            <person name="Brent M.R."/>
            <person name="Brooks A.N."/>
            <person name="Brown R.H."/>
            <person name="Butlin R.K."/>
            <person name="Caggese C."/>
            <person name="Calvi B.R."/>
            <person name="Bernardo de Carvalho A."/>
            <person name="Caspi A."/>
            <person name="Castrezana S."/>
            <person name="Celniker S.E."/>
            <person name="Chang J.L."/>
            <person name="Chapple C."/>
            <person name="Chatterji S."/>
            <person name="Chinwalla A."/>
            <person name="Civetta A."/>
            <person name="Clifton S.W."/>
            <person name="Comeron J.M."/>
            <person name="Costello J.C."/>
            <person name="Coyne J.A."/>
            <person name="Daub J."/>
            <person name="David R.G."/>
            <person name="Delcher A.L."/>
            <person name="Delehaunty K."/>
            <person name="Do C.B."/>
            <person name="Ebling H."/>
            <person name="Edwards K."/>
            <person name="Eickbush T."/>
            <person name="Evans J.D."/>
            <person name="Filipski A."/>
            <person name="Findeiss S."/>
            <person name="Freyhult E."/>
            <person name="Fulton L."/>
            <person name="Fulton R."/>
            <person name="Garcia A.C."/>
            <person name="Gardiner A."/>
            <person name="Garfield D.A."/>
            <person name="Garvin B.E."/>
            <person name="Gibson G."/>
            <person name="Gilbert D."/>
            <person name="Gnerre S."/>
            <person name="Godfrey J."/>
            <person name="Good R."/>
            <person name="Gotea V."/>
            <person name="Gravely B."/>
            <person name="Greenberg A.J."/>
            <person name="Griffiths-Jones S."/>
            <person name="Gross S."/>
            <person name="Guigo R."/>
            <person name="Gustafson E.A."/>
            <person name="Haerty W."/>
            <person name="Hahn M.W."/>
            <person name="Halligan D.L."/>
            <person name="Halpern A.L."/>
            <person name="Halter G.M."/>
            <person name="Han M.V."/>
            <person name="Heger A."/>
            <person name="Hillier L."/>
            <person name="Hinrichs A.S."/>
            <person name="Holmes I."/>
            <person name="Hoskins R.A."/>
            <person name="Hubisz M.J."/>
            <person name="Hultmark D."/>
            <person name="Huntley M.A."/>
            <person name="Jaffe D.B."/>
            <person name="Jagadeeshan S."/>
            <person name="Jeck W.R."/>
            <person name="Johnson J."/>
            <person name="Jones C.D."/>
            <person name="Jordan W.C."/>
            <person name="Karpen G.H."/>
            <person name="Kataoka E."/>
            <person name="Keightley P.D."/>
            <person name="Kheradpour P."/>
            <person name="Kirkness E.F."/>
            <person name="Koerich L.B."/>
            <person name="Kristiansen K."/>
            <person name="Kudrna D."/>
            <person name="Kulathinal R.J."/>
            <person name="Kumar S."/>
            <person name="Kwok R."/>
            <person name="Lander E."/>
            <person name="Langley C.H."/>
            <person name="Lapoint R."/>
            <person name="Lazzaro B.P."/>
            <person name="Lee S.J."/>
            <person name="Levesque L."/>
            <person name="Li R."/>
            <person name="Lin C.F."/>
            <person name="Lin M.F."/>
            <person name="Lindblad-Toh K."/>
            <person name="Llopart A."/>
            <person name="Long M."/>
            <person name="Low L."/>
            <person name="Lozovsky E."/>
            <person name="Lu J."/>
            <person name="Luo M."/>
            <person name="Machado C.A."/>
            <person name="Makalowski W."/>
            <person name="Marzo M."/>
            <person name="Matsuda M."/>
            <person name="Matzkin L."/>
            <person name="McAllister B."/>
            <person name="McBride C.S."/>
            <person name="McKernan B."/>
            <person name="McKernan K."/>
            <person name="Mendez-Lago M."/>
            <person name="Minx P."/>
            <person name="Mollenhauer M.U."/>
            <person name="Montooth K."/>
            <person name="Mount S.M."/>
            <person name="Mu X."/>
            <person name="Myers E."/>
            <person name="Negre B."/>
            <person name="Newfeld S."/>
            <person name="Nielsen R."/>
            <person name="Noor M.A."/>
            <person name="O'Grady P."/>
            <person name="Pachter L."/>
            <person name="Papaceit M."/>
            <person name="Parisi M.J."/>
            <person name="Parisi M."/>
            <person name="Parts L."/>
            <person name="Pedersen J.S."/>
            <person name="Pesole G."/>
            <person name="Phillippy A.M."/>
            <person name="Ponting C.P."/>
            <person name="Pop M."/>
            <person name="Porcelli D."/>
            <person name="Powell J.R."/>
            <person name="Prohaska S."/>
            <person name="Pruitt K."/>
            <person name="Puig M."/>
            <person name="Quesneville H."/>
            <person name="Ram K.R."/>
            <person name="Rand D."/>
            <person name="Rasmussen M.D."/>
            <person name="Reed L.K."/>
            <person name="Reenan R."/>
            <person name="Reily A."/>
            <person name="Remington K.A."/>
            <person name="Rieger T.T."/>
            <person name="Ritchie M.G."/>
            <person name="Robin C."/>
            <person name="Rogers Y.H."/>
            <person name="Rohde C."/>
            <person name="Rozas J."/>
            <person name="Rubenfield M.J."/>
            <person name="Ruiz A."/>
            <person name="Russo S."/>
            <person name="Salzberg S.L."/>
            <person name="Sanchez-Gracia A."/>
            <person name="Saranga D.J."/>
            <person name="Sato H."/>
            <person name="Schaeffer S.W."/>
            <person name="Schatz M.C."/>
            <person name="Schlenke T."/>
            <person name="Schwartz R."/>
            <person name="Segarra C."/>
            <person name="Singh R.S."/>
            <person name="Sirot L."/>
            <person name="Sirota M."/>
            <person name="Sisneros N.B."/>
            <person name="Smith C.D."/>
            <person name="Smith T.F."/>
            <person name="Spieth J."/>
            <person name="Stage D.E."/>
            <person name="Stark A."/>
            <person name="Stephan W."/>
            <person name="Strausberg R.L."/>
            <person name="Strempel S."/>
            <person name="Sturgill D."/>
            <person name="Sutton G."/>
            <person name="Sutton G.G."/>
            <person name="Tao W."/>
            <person name="Teichmann S."/>
            <person name="Tobari Y.N."/>
            <person name="Tomimura Y."/>
            <person name="Tsolas J.M."/>
            <person name="Valente V.L."/>
            <person name="Venter E."/>
            <person name="Venter J.C."/>
            <person name="Vicario S."/>
            <person name="Vieira F.G."/>
            <person name="Vilella A.J."/>
            <person name="Villasante A."/>
            <person name="Walenz B."/>
            <person name="Wang J."/>
            <person name="Wasserman M."/>
            <person name="Watts T."/>
            <person name="Wilson D."/>
            <person name="Wilson R.K."/>
            <person name="Wing R.A."/>
            <person name="Wolfner M.F."/>
            <person name="Wong A."/>
            <person name="Wong G.K."/>
            <person name="Wu C.I."/>
            <person name="Wu G."/>
            <person name="Yamamoto D."/>
            <person name="Yang H.P."/>
            <person name="Yang S.P."/>
            <person name="Yorke J.A."/>
            <person name="Yoshida K."/>
            <person name="Zdobnov E."/>
            <person name="Zhang P."/>
            <person name="Zhang Y."/>
            <person name="Zimin A.V."/>
            <person name="Baldwin J."/>
            <person name="Abdouelleil A."/>
            <person name="Abdulkadir J."/>
            <person name="Abebe A."/>
            <person name="Abera B."/>
            <person name="Abreu J."/>
            <person name="Acer S.C."/>
            <person name="Aftuck L."/>
            <person name="Alexander A."/>
            <person name="An P."/>
            <person name="Anderson E."/>
            <person name="Anderson S."/>
            <person name="Arachi H."/>
            <person name="Azer M."/>
            <person name="Bachantsang P."/>
            <person name="Barry A."/>
            <person name="Bayul T."/>
            <person name="Berlin A."/>
            <person name="Bessette D."/>
            <person name="Bloom T."/>
            <person name="Blye J."/>
            <person name="Boguslavskiy L."/>
            <person name="Bonnet C."/>
            <person name="Boukhgalter B."/>
            <person name="Bourzgui I."/>
            <person name="Brown A."/>
            <person name="Cahill P."/>
            <person name="Channer S."/>
            <person name="Cheshatsang Y."/>
            <person name="Chuda L."/>
            <person name="Citroen M."/>
            <person name="Collymore A."/>
            <person name="Cooke P."/>
            <person name="Costello M."/>
            <person name="D'Aco K."/>
            <person name="Daza R."/>
            <person name="De Haan G."/>
            <person name="DeGray S."/>
            <person name="DeMaso C."/>
            <person name="Dhargay N."/>
            <person name="Dooley K."/>
            <person name="Dooley E."/>
            <person name="Doricent M."/>
            <person name="Dorje P."/>
            <person name="Dorjee K."/>
            <person name="Dupes A."/>
            <person name="Elong R."/>
            <person name="Falk J."/>
            <person name="Farina A."/>
            <person name="Faro S."/>
            <person name="Ferguson D."/>
            <person name="Fisher S."/>
            <person name="Foley C.D."/>
            <person name="Franke A."/>
            <person name="Friedrich D."/>
            <person name="Gadbois L."/>
            <person name="Gearin G."/>
            <person name="Gearin C.R."/>
            <person name="Giannoukos G."/>
            <person name="Goode T."/>
            <person name="Graham J."/>
            <person name="Grandbois E."/>
            <person name="Grewal S."/>
            <person name="Gyaltsen K."/>
            <person name="Hafez N."/>
            <person name="Hagos B."/>
            <person name="Hall J."/>
            <person name="Henson C."/>
            <person name="Hollinger A."/>
            <person name="Honan T."/>
            <person name="Huard M.D."/>
            <person name="Hughes L."/>
            <person name="Hurhula B."/>
            <person name="Husby M.E."/>
            <person name="Kamat A."/>
            <person name="Kanga B."/>
            <person name="Kashin S."/>
            <person name="Khazanovich D."/>
            <person name="Kisner P."/>
            <person name="Lance K."/>
            <person name="Lara M."/>
            <person name="Lee W."/>
            <person name="Lennon N."/>
            <person name="Letendre F."/>
            <person name="LeVine R."/>
            <person name="Lipovsky A."/>
            <person name="Liu X."/>
            <person name="Liu J."/>
            <person name="Liu S."/>
            <person name="Lokyitsang T."/>
            <person name="Lokyitsang Y."/>
            <person name="Lubonja R."/>
            <person name="Lui A."/>
            <person name="MacDonald P."/>
            <person name="Magnisalis V."/>
            <person name="Maru K."/>
            <person name="Matthews C."/>
            <person name="McCusker W."/>
            <person name="McDonough S."/>
            <person name="Mehta T."/>
            <person name="Meldrim J."/>
            <person name="Meneus L."/>
            <person name="Mihai O."/>
            <person name="Mihalev A."/>
            <person name="Mihova T."/>
            <person name="Mittelman R."/>
            <person name="Mlenga V."/>
            <person name="Montmayeur A."/>
            <person name="Mulrain L."/>
            <person name="Navidi A."/>
            <person name="Naylor J."/>
            <person name="Negash T."/>
            <person name="Nguyen T."/>
            <person name="Nguyen N."/>
            <person name="Nicol R."/>
            <person name="Norbu C."/>
            <person name="Norbu N."/>
            <person name="Novod N."/>
            <person name="O'Neill B."/>
            <person name="Osman S."/>
            <person name="Markiewicz E."/>
            <person name="Oyono O.L."/>
            <person name="Patti C."/>
            <person name="Phunkhang P."/>
            <person name="Pierre F."/>
            <person name="Priest M."/>
            <person name="Raghuraman S."/>
            <person name="Rege F."/>
            <person name="Reyes R."/>
            <person name="Rise C."/>
            <person name="Rogov P."/>
            <person name="Ross K."/>
            <person name="Ryan E."/>
            <person name="Settipalli S."/>
            <person name="Shea T."/>
            <person name="Sherpa N."/>
            <person name="Shi L."/>
            <person name="Shih D."/>
            <person name="Sparrow T."/>
            <person name="Spaulding J."/>
            <person name="Stalker J."/>
            <person name="Stange-Thomann N."/>
            <person name="Stavropoulos S."/>
            <person name="Stone C."/>
            <person name="Strader C."/>
            <person name="Tesfaye S."/>
            <person name="Thomson T."/>
            <person name="Thoulutsang Y."/>
            <person name="Thoulutsang D."/>
            <person name="Topham K."/>
            <person name="Topping I."/>
            <person name="Tsamla T."/>
            <person name="Vassiliev H."/>
            <person name="Vo A."/>
            <person name="Wangchuk T."/>
            <person name="Wangdi T."/>
            <person name="Weiand M."/>
            <person name="Wilkinson J."/>
            <person name="Wilson A."/>
            <person name="Yadav S."/>
            <person name="Young G."/>
            <person name="Yu Q."/>
            <person name="Zembek L."/>
            <person name="Zhong D."/>
            <person name="Zimmer A."/>
            <person name="Zwirko Z."/>
            <person name="Jaffe D.B."/>
            <person name="Alvarez P."/>
            <person name="Brockman W."/>
            <person name="Butler J."/>
            <person name="Chin C."/>
            <person name="Gnerre S."/>
            <person name="Grabherr M."/>
            <person name="Kleber M."/>
            <person name="Mauceli E."/>
            <person name="MacCallum I."/>
        </authorList>
    </citation>
    <scope>NUCLEOTIDE SEQUENCE [LARGE SCALE GENOMIC DNA]</scope>
    <source>
        <strain evidence="12">MSH-3 / Tucson 14011-0111.49</strain>
    </source>
</reference>
<keyword evidence="3 9" id="KW-0812">Transmembrane</keyword>
<dbReference type="GO" id="GO:0032222">
    <property type="term" value="P:regulation of synaptic transmission, cholinergic"/>
    <property type="evidence" value="ECO:0007669"/>
    <property type="project" value="InterPro"/>
</dbReference>
<dbReference type="GO" id="GO:0098552">
    <property type="term" value="C:side of membrane"/>
    <property type="evidence" value="ECO:0007669"/>
    <property type="project" value="UniProtKB-KW"/>
</dbReference>
<dbReference type="EMBL" id="CH479180">
    <property type="protein sequence ID" value="EDW29216.1"/>
    <property type="molecule type" value="Genomic_DNA"/>
</dbReference>
<evidence type="ECO:0000256" key="8">
    <source>
        <dbReference type="ARBA" id="ARBA00023288"/>
    </source>
</evidence>
<evidence type="ECO:0000313" key="11">
    <source>
        <dbReference type="EMBL" id="EDW29216.1"/>
    </source>
</evidence>
<evidence type="ECO:0000256" key="9">
    <source>
        <dbReference type="SAM" id="Phobius"/>
    </source>
</evidence>
<evidence type="ECO:0000256" key="7">
    <source>
        <dbReference type="ARBA" id="ARBA00023180"/>
    </source>
</evidence>
<evidence type="ECO:0000256" key="1">
    <source>
        <dbReference type="ARBA" id="ARBA00004589"/>
    </source>
</evidence>
<name>B4G717_DROPE</name>
<dbReference type="KEGG" id="dpe:6589417"/>
<dbReference type="GO" id="GO:0030431">
    <property type="term" value="P:sleep"/>
    <property type="evidence" value="ECO:0007669"/>
    <property type="project" value="InterPro"/>
</dbReference>
<evidence type="ECO:0000313" key="12">
    <source>
        <dbReference type="Proteomes" id="UP000008744"/>
    </source>
</evidence>
<evidence type="ECO:0000256" key="5">
    <source>
        <dbReference type="ARBA" id="ARBA00022989"/>
    </source>
</evidence>
<keyword evidence="4 10" id="KW-0732">Signal</keyword>
<evidence type="ECO:0000256" key="2">
    <source>
        <dbReference type="ARBA" id="ARBA00022622"/>
    </source>
</evidence>
<keyword evidence="5 9" id="KW-1133">Transmembrane helix</keyword>
<feature type="transmembrane region" description="Helical" evidence="9">
    <location>
        <begin position="130"/>
        <end position="149"/>
    </location>
</feature>
<comment type="subcellular location">
    <subcellularLocation>
        <location evidence="1">Membrane</location>
        <topology evidence="1">Lipid-anchor</topology>
        <topology evidence="1">GPI-anchor</topology>
    </subcellularLocation>
</comment>
<evidence type="ECO:0000256" key="6">
    <source>
        <dbReference type="ARBA" id="ARBA00023136"/>
    </source>
</evidence>
<protein>
    <submittedName>
        <fullName evidence="11">GL18531</fullName>
    </submittedName>
</protein>
<keyword evidence="7" id="KW-0325">Glycoprotein</keyword>
<evidence type="ECO:0000256" key="3">
    <source>
        <dbReference type="ARBA" id="ARBA00022692"/>
    </source>
</evidence>
<dbReference type="Pfam" id="PF17064">
    <property type="entry name" value="QVR"/>
    <property type="match status" value="1"/>
</dbReference>
<proteinExistence type="predicted"/>
<dbReference type="PhylomeDB" id="B4G717"/>
<dbReference type="OMA" id="AVSCYEC"/>
<keyword evidence="6 9" id="KW-0472">Membrane</keyword>
<organism evidence="12">
    <name type="scientific">Drosophila persimilis</name>
    <name type="common">Fruit fly</name>
    <dbReference type="NCBI Taxonomy" id="7234"/>
    <lineage>
        <taxon>Eukaryota</taxon>
        <taxon>Metazoa</taxon>
        <taxon>Ecdysozoa</taxon>
        <taxon>Arthropoda</taxon>
        <taxon>Hexapoda</taxon>
        <taxon>Insecta</taxon>
        <taxon>Pterygota</taxon>
        <taxon>Neoptera</taxon>
        <taxon>Endopterygota</taxon>
        <taxon>Diptera</taxon>
        <taxon>Brachycera</taxon>
        <taxon>Muscomorpha</taxon>
        <taxon>Ephydroidea</taxon>
        <taxon>Drosophilidae</taxon>
        <taxon>Drosophila</taxon>
        <taxon>Sophophora</taxon>
    </lineage>
</organism>
<evidence type="ECO:0000256" key="10">
    <source>
        <dbReference type="SAM" id="SignalP"/>
    </source>
</evidence>
<dbReference type="AlphaFoldDB" id="B4G717"/>
<gene>
    <name evidence="11" type="primary">Dper\GL18531</name>
    <name evidence="11" type="ORF">Dper_GL18531</name>
</gene>
<dbReference type="HOGENOM" id="CLU_119218_1_0_1"/>
<dbReference type="OrthoDB" id="6582325at2759"/>